<feature type="signal peptide" evidence="2">
    <location>
        <begin position="1"/>
        <end position="33"/>
    </location>
</feature>
<feature type="region of interest" description="Disordered" evidence="1">
    <location>
        <begin position="142"/>
        <end position="164"/>
    </location>
</feature>
<evidence type="ECO:0000256" key="1">
    <source>
        <dbReference type="SAM" id="MobiDB-lite"/>
    </source>
</evidence>
<gene>
    <name evidence="4" type="ORF">A3C93_01420</name>
</gene>
<dbReference type="STRING" id="1798664.A3C93_01420"/>
<name>A0A1G2DDG5_9BACT</name>
<dbReference type="EMBL" id="MHLO01000041">
    <property type="protein sequence ID" value="OGZ10991.1"/>
    <property type="molecule type" value="Genomic_DNA"/>
</dbReference>
<reference evidence="4 5" key="1">
    <citation type="journal article" date="2016" name="Nat. Commun.">
        <title>Thousands of microbial genomes shed light on interconnected biogeochemical processes in an aquifer system.</title>
        <authorList>
            <person name="Anantharaman K."/>
            <person name="Brown C.T."/>
            <person name="Hug L.A."/>
            <person name="Sharon I."/>
            <person name="Castelle C.J."/>
            <person name="Probst A.J."/>
            <person name="Thomas B.C."/>
            <person name="Singh A."/>
            <person name="Wilkins M.J."/>
            <person name="Karaoz U."/>
            <person name="Brodie E.L."/>
            <person name="Williams K.H."/>
            <person name="Hubbard S.S."/>
            <person name="Banfield J.F."/>
        </authorList>
    </citation>
    <scope>NUCLEOTIDE SEQUENCE [LARGE SCALE GENOMIC DNA]</scope>
</reference>
<dbReference type="Proteomes" id="UP000178636">
    <property type="component" value="Unassembled WGS sequence"/>
</dbReference>
<sequence>MTNFKKSKTSKVVSGFVGLATALMMMGPAVASAATVEELTAQIAALMAQVQALQGATSAPVAAPAHVFSVDLTVGSKGDDVTALQTILVAKGFLTMPAGVAMGYFGNLTKVAVAAWQAAEGISPAAGYFGPKSRAAMNAMTPAPTTTTTTTPETTTTTTTTTTTSTVAGCTGTTGFSPTTGQSCAVTSLPTGCTTNVGYSPVTGLSCAATAETTTTSGGLTATLDVTSPASGTLITGQAVATLAVFKVTNASAAAAKITVLKFKRIGISSDSTLTNVYLYSGSTRLTDSAAVAQSIVNFNDSAGLVTVPAGGSVLLAIRADIAADMNGQNVGIMLTDVTSDAGTVGGLPVSGAQHEIAALPVGATTVDFTNVTVQPAADSNVDPQTDFRAWQKTITINNRDAVMSSFRLRQIGSISTGDLKNFRLLIDGVAVGTAVDTVDSGGYVTWTFATPITLKSGGRDFKVLADIVGGSNRTFQLSLRQAGDIEIADSQLGFTVLPVVGAAAFSAMTTGIQTINQGTLSIAKATDSLSGNVVNQGSGITLGKFTMKAQGEKLKVEYLRVSFTPHAAEAGGIAATDLTKLRNGALFANGVQIGSTADICADDASAGACAADYTQYNLGSALVLEPGKDVTLEVRGDVFDNDGTNQMSANDTFTVNLVLGVTNVQRMTSLSYIANSAVSANQLTVAAGTLTLAKYTAFANQTITVPQTAYKIGEFRLTSGSTEAVNLTGFALDFTNTAPSASVLLITDVYIVYGGKTSQVKSTVATSSNTWSLNETMAVNSDMPIAVYATLGSTIDSARTIITELTVQGNSVNSGSSANSAEVAGQTVTVGAGTLSTALDASTPGIANVVGNSEPKIASFKYNSLNDSFTLKEIGVTVGSAGAAAIVELVFKDGATELKRVPVNVTAATATGLSVVVPYNGSKIIDVYAKLGTIGTGYATTSSNVAVALSSTKYMNSTGSTLWENTAQQGNATYVFKTKPTITNVALPTTVFAAGTVTVAKFTITADAGGTIAWRKLILTTATSSTGATYYVTAYGLFDDSGSQIASITSNGSLTASQAGAITFESTADQEISGSKTYVVKATITGSPTTASLSHYIAYAAIYAAQAAYSNASGVSTNNFVWSDESIVGHSDTTNDWMGDYKVKNLPSDYQTLTK</sequence>
<evidence type="ECO:0000313" key="4">
    <source>
        <dbReference type="EMBL" id="OGZ10991.1"/>
    </source>
</evidence>
<feature type="chain" id="PRO_5009582523" description="Peptidoglycan binding-like domain-containing protein" evidence="2">
    <location>
        <begin position="34"/>
        <end position="1156"/>
    </location>
</feature>
<evidence type="ECO:0000256" key="2">
    <source>
        <dbReference type="SAM" id="SignalP"/>
    </source>
</evidence>
<comment type="caution">
    <text evidence="4">The sequence shown here is derived from an EMBL/GenBank/DDBJ whole genome shotgun (WGS) entry which is preliminary data.</text>
</comment>
<dbReference type="InterPro" id="IPR002477">
    <property type="entry name" value="Peptidoglycan-bd-like"/>
</dbReference>
<protein>
    <recommendedName>
        <fullName evidence="3">Peptidoglycan binding-like domain-containing protein</fullName>
    </recommendedName>
</protein>
<dbReference type="Gene3D" id="1.10.101.10">
    <property type="entry name" value="PGBD-like superfamily/PGBD"/>
    <property type="match status" value="1"/>
</dbReference>
<dbReference type="SUPFAM" id="SSF47090">
    <property type="entry name" value="PGBD-like"/>
    <property type="match status" value="1"/>
</dbReference>
<keyword evidence="2" id="KW-0732">Signal</keyword>
<evidence type="ECO:0000313" key="5">
    <source>
        <dbReference type="Proteomes" id="UP000178636"/>
    </source>
</evidence>
<dbReference type="AlphaFoldDB" id="A0A1G2DDG5"/>
<dbReference type="InterPro" id="IPR036365">
    <property type="entry name" value="PGBD-like_sf"/>
</dbReference>
<dbReference type="Pfam" id="PF01471">
    <property type="entry name" value="PG_binding_1"/>
    <property type="match status" value="1"/>
</dbReference>
<accession>A0A1G2DDG5</accession>
<proteinExistence type="predicted"/>
<evidence type="ECO:0000259" key="3">
    <source>
        <dbReference type="Pfam" id="PF01471"/>
    </source>
</evidence>
<feature type="domain" description="Peptidoglycan binding-like" evidence="3">
    <location>
        <begin position="78"/>
        <end position="137"/>
    </location>
</feature>
<organism evidence="4 5">
    <name type="scientific">Candidatus Lloydbacteria bacterium RIFCSPHIGHO2_02_FULL_54_17</name>
    <dbReference type="NCBI Taxonomy" id="1798664"/>
    <lineage>
        <taxon>Bacteria</taxon>
        <taxon>Candidatus Lloydiibacteriota</taxon>
    </lineage>
</organism>
<dbReference type="InterPro" id="IPR036366">
    <property type="entry name" value="PGBDSf"/>
</dbReference>